<reference evidence="2" key="1">
    <citation type="submission" date="2013-05" db="EMBL/GenBank/DDBJ databases">
        <authorList>
            <person name="Yim A.K.Y."/>
            <person name="Chan T.F."/>
            <person name="Ji K.M."/>
            <person name="Liu X.Y."/>
            <person name="Zhou J.W."/>
            <person name="Li R.Q."/>
            <person name="Yang K.Y."/>
            <person name="Li J."/>
            <person name="Li M."/>
            <person name="Law P.T.W."/>
            <person name="Wu Y.L."/>
            <person name="Cai Z.L."/>
            <person name="Qin H."/>
            <person name="Bao Y."/>
            <person name="Leung R.K.K."/>
            <person name="Ng P.K.S."/>
            <person name="Zou J."/>
            <person name="Zhong X.J."/>
            <person name="Ran P.X."/>
            <person name="Zhong N.S."/>
            <person name="Liu Z.G."/>
            <person name="Tsui S.K.W."/>
        </authorList>
    </citation>
    <scope>NUCLEOTIDE SEQUENCE</scope>
    <source>
        <strain evidence="2">Derf</strain>
        <tissue evidence="2">Whole organism</tissue>
    </source>
</reference>
<name>A0A922I8I4_DERFA</name>
<keyword evidence="1" id="KW-1133">Transmembrane helix</keyword>
<protein>
    <submittedName>
        <fullName evidence="2">Uncharacterized protein</fullName>
    </submittedName>
</protein>
<keyword evidence="3" id="KW-1185">Reference proteome</keyword>
<accession>A0A922I8I4</accession>
<keyword evidence="1" id="KW-0472">Membrane</keyword>
<evidence type="ECO:0000313" key="2">
    <source>
        <dbReference type="EMBL" id="KAH9526262.1"/>
    </source>
</evidence>
<evidence type="ECO:0000256" key="1">
    <source>
        <dbReference type="SAM" id="Phobius"/>
    </source>
</evidence>
<dbReference type="Proteomes" id="UP000790347">
    <property type="component" value="Unassembled WGS sequence"/>
</dbReference>
<sequence length="72" mass="8673">MAVRVSVCHDSIDHIIMASWFILELPISIHVFWYLVVYPSFRFVSIQFDIHHFNSLDNQRKGKIQFDRIFTF</sequence>
<keyword evidence="1" id="KW-0812">Transmembrane</keyword>
<reference evidence="2" key="2">
    <citation type="journal article" date="2022" name="Res Sq">
        <title>Comparative Genomics Reveals Insights into the Divergent Evolution of Astigmatic Mites and Household Pest Adaptations.</title>
        <authorList>
            <person name="Xiong Q."/>
            <person name="Wan A.T.-Y."/>
            <person name="Liu X.-Y."/>
            <person name="Fung C.S.-H."/>
            <person name="Xiao X."/>
            <person name="Malainual N."/>
            <person name="Hou J."/>
            <person name="Wang L."/>
            <person name="Wang M."/>
            <person name="Yang K."/>
            <person name="Cui Y."/>
            <person name="Leung E."/>
            <person name="Nong W."/>
            <person name="Shin S.-K."/>
            <person name="Au S."/>
            <person name="Jeong K.Y."/>
            <person name="Chew F.T."/>
            <person name="Hui J."/>
            <person name="Leung T.F."/>
            <person name="Tungtrongchitr A."/>
            <person name="Zhong N."/>
            <person name="Liu Z."/>
            <person name="Tsui S."/>
        </authorList>
    </citation>
    <scope>NUCLEOTIDE SEQUENCE</scope>
    <source>
        <strain evidence="2">Derf</strain>
        <tissue evidence="2">Whole organism</tissue>
    </source>
</reference>
<proteinExistence type="predicted"/>
<comment type="caution">
    <text evidence="2">The sequence shown here is derived from an EMBL/GenBank/DDBJ whole genome shotgun (WGS) entry which is preliminary data.</text>
</comment>
<evidence type="ECO:0000313" key="3">
    <source>
        <dbReference type="Proteomes" id="UP000790347"/>
    </source>
</evidence>
<dbReference type="AlphaFoldDB" id="A0A922I8I4"/>
<dbReference type="EMBL" id="ASGP02000001">
    <property type="protein sequence ID" value="KAH9526262.1"/>
    <property type="molecule type" value="Genomic_DNA"/>
</dbReference>
<organism evidence="2 3">
    <name type="scientific">Dermatophagoides farinae</name>
    <name type="common">American house dust mite</name>
    <dbReference type="NCBI Taxonomy" id="6954"/>
    <lineage>
        <taxon>Eukaryota</taxon>
        <taxon>Metazoa</taxon>
        <taxon>Ecdysozoa</taxon>
        <taxon>Arthropoda</taxon>
        <taxon>Chelicerata</taxon>
        <taxon>Arachnida</taxon>
        <taxon>Acari</taxon>
        <taxon>Acariformes</taxon>
        <taxon>Sarcoptiformes</taxon>
        <taxon>Astigmata</taxon>
        <taxon>Psoroptidia</taxon>
        <taxon>Analgoidea</taxon>
        <taxon>Pyroglyphidae</taxon>
        <taxon>Dermatophagoidinae</taxon>
        <taxon>Dermatophagoides</taxon>
    </lineage>
</organism>
<gene>
    <name evidence="2" type="ORF">DERF_000363</name>
</gene>
<feature type="transmembrane region" description="Helical" evidence="1">
    <location>
        <begin position="15"/>
        <end position="37"/>
    </location>
</feature>